<dbReference type="EMBL" id="WPOM01000002">
    <property type="protein sequence ID" value="MVN31891.1"/>
    <property type="molecule type" value="Genomic_DNA"/>
</dbReference>
<evidence type="ECO:0000313" key="6">
    <source>
        <dbReference type="Proteomes" id="UP000253857"/>
    </source>
</evidence>
<evidence type="ECO:0000313" key="1">
    <source>
        <dbReference type="EMBL" id="MVN31891.1"/>
    </source>
</evidence>
<gene>
    <name evidence="4" type="ORF">C1853_09875</name>
    <name evidence="3" type="ORF">C1871_10125</name>
    <name evidence="2" type="ORF">C1875_14120</name>
    <name evidence="5" type="ORF">FIC87_11705</name>
    <name evidence="1" type="ORF">GO726_01700</name>
</gene>
<dbReference type="Proteomes" id="UP000253970">
    <property type="component" value="Unassembled WGS sequence"/>
</dbReference>
<dbReference type="EMBL" id="PPTU01000038">
    <property type="protein sequence ID" value="RDB66050.1"/>
    <property type="molecule type" value="Genomic_DNA"/>
</dbReference>
<evidence type="ECO:0000313" key="5">
    <source>
        <dbReference type="EMBL" id="TNU89274.1"/>
    </source>
</evidence>
<comment type="caution">
    <text evidence="2">The sequence shown here is derived from an EMBL/GenBank/DDBJ whole genome shotgun (WGS) entry which is preliminary data.</text>
</comment>
<evidence type="ECO:0000313" key="9">
    <source>
        <dbReference type="Proteomes" id="UP000312594"/>
    </source>
</evidence>
<accession>A0A369M338</accession>
<dbReference type="EMBL" id="PPTY01000018">
    <property type="protein sequence ID" value="RDB84242.1"/>
    <property type="molecule type" value="Genomic_DNA"/>
</dbReference>
<proteinExistence type="predicted"/>
<evidence type="ECO:0000313" key="10">
    <source>
        <dbReference type="Proteomes" id="UP000436429"/>
    </source>
</evidence>
<reference evidence="5 9" key="1">
    <citation type="journal article" date="2005" name="Appl. Environ. Microbiol.">
        <title>Intestinal bacterial communities that produce active estrogen-like compounds enterodiol and enterolactone in humans.</title>
        <authorList>
            <person name="Clavel T."/>
            <person name="Henderson G."/>
            <person name="Alpert C.A."/>
            <person name="Philippe C."/>
            <person name="Rigottier-Gois L."/>
            <person name="Dore J."/>
            <person name="Blaut M."/>
        </authorList>
    </citation>
    <scope>NUCLEOTIDE SEQUENCE [LARGE SCALE GENOMIC DNA]</scope>
    <source>
        <strain evidence="5 9">SECO-MT75m2</strain>
    </source>
</reference>
<reference evidence="5" key="3">
    <citation type="submission" date="2019-06" db="EMBL/GenBank/DDBJ databases">
        <authorList>
            <person name="Bisanz J.E."/>
            <person name="Turnbaugh P.J."/>
        </authorList>
    </citation>
    <scope>NUCLEOTIDE SEQUENCE</scope>
    <source>
        <strain evidence="5">SECO-MT75m2</strain>
    </source>
</reference>
<sequence>MDVNALSQLYGSDRWPRRAELDGRCERFVIPDALFDGAGFRLVWRDALPGARHSYRSFYHRDDDCRLMVDVFAASSFDDAKRELLAGFHNCTSLVPPSVVPQLGDVSYGNRAAQQFVRGNLLVSVANAGTVEVDVRPFAVALDEKVSDCLH</sequence>
<dbReference type="EMBL" id="VEVP01000031">
    <property type="protein sequence ID" value="TNU89274.1"/>
    <property type="molecule type" value="Genomic_DNA"/>
</dbReference>
<evidence type="ECO:0000313" key="8">
    <source>
        <dbReference type="Proteomes" id="UP000253970"/>
    </source>
</evidence>
<evidence type="ECO:0000313" key="2">
    <source>
        <dbReference type="EMBL" id="RDB66050.1"/>
    </source>
</evidence>
<reference evidence="1 10" key="4">
    <citation type="submission" date="2019-11" db="EMBL/GenBank/DDBJ databases">
        <title>Whole genome shotgun sequencing (WGS) data from Adlercreutzia equolifaciens ResAG-91, Eggerthella lenta MRI-F36, MRI-F37, MRI-F40, ResAG-49, ResAG-88, ResAG-121, ResAG-145, and Gordonibacter sp. ResAG-5, ResAG-26, ResAG-43, ResAG-50, ResAG-59.</title>
        <authorList>
            <person name="Stoll D.A."/>
            <person name="Danylec N."/>
            <person name="Franz C.M.A.P."/>
            <person name="Huch M."/>
        </authorList>
    </citation>
    <scope>NUCLEOTIDE SEQUENCE [LARGE SCALE GENOMIC DNA]</scope>
    <source>
        <strain evidence="1 10">ResAG-88</strain>
    </source>
</reference>
<dbReference type="Proteomes" id="UP000253857">
    <property type="component" value="Unassembled WGS sequence"/>
</dbReference>
<reference evidence="6 7" key="2">
    <citation type="journal article" date="2018" name="Elife">
        <title>Discovery and characterization of a prevalent human gut bacterial enzyme sufficient for the inactivation of a family of plant toxins.</title>
        <authorList>
            <person name="Koppel N."/>
            <person name="Bisanz J.E."/>
            <person name="Pandelia M.E."/>
            <person name="Turnbaugh P.J."/>
            <person name="Balskus E.P."/>
        </authorList>
    </citation>
    <scope>NUCLEOTIDE SEQUENCE [LARGE SCALE GENOMIC DNA]</scope>
    <source>
        <strain evidence="4 7">16A</strain>
        <strain evidence="3 6">FAA1-1-60AUCSF</strain>
        <strain evidence="2 8">W1 BHI 6</strain>
    </source>
</reference>
<organism evidence="2 8">
    <name type="scientific">Eggerthella lenta</name>
    <name type="common">Eubacterium lentum</name>
    <dbReference type="NCBI Taxonomy" id="84112"/>
    <lineage>
        <taxon>Bacteria</taxon>
        <taxon>Bacillati</taxon>
        <taxon>Actinomycetota</taxon>
        <taxon>Coriobacteriia</taxon>
        <taxon>Eggerthellales</taxon>
        <taxon>Eggerthellaceae</taxon>
        <taxon>Eggerthella</taxon>
    </lineage>
</organism>
<evidence type="ECO:0000313" key="7">
    <source>
        <dbReference type="Proteomes" id="UP000253915"/>
    </source>
</evidence>
<dbReference type="RefSeq" id="WP_012809459.1">
    <property type="nucleotide sequence ID" value="NZ_AP031442.1"/>
</dbReference>
<dbReference type="Proteomes" id="UP000436429">
    <property type="component" value="Unassembled WGS sequence"/>
</dbReference>
<name>A0A369M338_EGGLN</name>
<dbReference type="Proteomes" id="UP000253915">
    <property type="component" value="Unassembled WGS sequence"/>
</dbReference>
<protein>
    <submittedName>
        <fullName evidence="2">Uncharacterized protein</fullName>
    </submittedName>
</protein>
<dbReference type="EMBL" id="PPUQ01000012">
    <property type="protein sequence ID" value="RDC37562.1"/>
    <property type="molecule type" value="Genomic_DNA"/>
</dbReference>
<evidence type="ECO:0000313" key="4">
    <source>
        <dbReference type="EMBL" id="RDC37562.1"/>
    </source>
</evidence>
<evidence type="ECO:0000313" key="3">
    <source>
        <dbReference type="EMBL" id="RDB84242.1"/>
    </source>
</evidence>
<dbReference type="Proteomes" id="UP000312594">
    <property type="component" value="Unassembled WGS sequence"/>
</dbReference>
<dbReference type="AlphaFoldDB" id="A0A369M338"/>